<dbReference type="Gene3D" id="2.60.120.200">
    <property type="match status" value="1"/>
</dbReference>
<feature type="domain" description="Beta-xylosidase C-terminal Concanavalin A-like" evidence="5">
    <location>
        <begin position="301"/>
        <end position="485"/>
    </location>
</feature>
<organism evidence="6 7">
    <name type="scientific">Catenuloplanes niger</name>
    <dbReference type="NCBI Taxonomy" id="587534"/>
    <lineage>
        <taxon>Bacteria</taxon>
        <taxon>Bacillati</taxon>
        <taxon>Actinomycetota</taxon>
        <taxon>Actinomycetes</taxon>
        <taxon>Micromonosporales</taxon>
        <taxon>Micromonosporaceae</taxon>
        <taxon>Catenuloplanes</taxon>
    </lineage>
</organism>
<dbReference type="InterPro" id="IPR023296">
    <property type="entry name" value="Glyco_hydro_beta-prop_sf"/>
</dbReference>
<dbReference type="Proteomes" id="UP001183629">
    <property type="component" value="Unassembled WGS sequence"/>
</dbReference>
<dbReference type="Pfam" id="PF04616">
    <property type="entry name" value="Glyco_hydro_43"/>
    <property type="match status" value="1"/>
</dbReference>
<dbReference type="Pfam" id="PF17851">
    <property type="entry name" value="GH43_C2"/>
    <property type="match status" value="1"/>
</dbReference>
<protein>
    <submittedName>
        <fullName evidence="6">Beta-xylosidase</fullName>
    </submittedName>
</protein>
<keyword evidence="2 4" id="KW-0378">Hydrolase</keyword>
<comment type="similarity">
    <text evidence="1 4">Belongs to the glycosyl hydrolase 43 family.</text>
</comment>
<dbReference type="PANTHER" id="PTHR42812">
    <property type="entry name" value="BETA-XYLOSIDASE"/>
    <property type="match status" value="1"/>
</dbReference>
<dbReference type="EMBL" id="JAVDYC010000001">
    <property type="protein sequence ID" value="MDR7320173.1"/>
    <property type="molecule type" value="Genomic_DNA"/>
</dbReference>
<keyword evidence="3 4" id="KW-0326">Glycosidase</keyword>
<comment type="caution">
    <text evidence="6">The sequence shown here is derived from an EMBL/GenBank/DDBJ whole genome shotgun (WGS) entry which is preliminary data.</text>
</comment>
<dbReference type="CDD" id="cd09001">
    <property type="entry name" value="GH43_FsAxh1-like"/>
    <property type="match status" value="1"/>
</dbReference>
<gene>
    <name evidence="6" type="ORF">J2S44_000423</name>
</gene>
<dbReference type="GO" id="GO:0004553">
    <property type="term" value="F:hydrolase activity, hydrolyzing O-glycosyl compounds"/>
    <property type="evidence" value="ECO:0007669"/>
    <property type="project" value="InterPro"/>
</dbReference>
<dbReference type="GO" id="GO:0005975">
    <property type="term" value="P:carbohydrate metabolic process"/>
    <property type="evidence" value="ECO:0007669"/>
    <property type="project" value="InterPro"/>
</dbReference>
<evidence type="ECO:0000256" key="3">
    <source>
        <dbReference type="ARBA" id="ARBA00023295"/>
    </source>
</evidence>
<name>A0AAE4CRI2_9ACTN</name>
<evidence type="ECO:0000313" key="6">
    <source>
        <dbReference type="EMBL" id="MDR7320173.1"/>
    </source>
</evidence>
<dbReference type="InterPro" id="IPR041542">
    <property type="entry name" value="GH43_C2"/>
</dbReference>
<dbReference type="AlphaFoldDB" id="A0AAE4CRI2"/>
<dbReference type="Gene3D" id="2.115.10.20">
    <property type="entry name" value="Glycosyl hydrolase domain, family 43"/>
    <property type="match status" value="1"/>
</dbReference>
<dbReference type="SUPFAM" id="SSF75005">
    <property type="entry name" value="Arabinanase/levansucrase/invertase"/>
    <property type="match status" value="1"/>
</dbReference>
<evidence type="ECO:0000256" key="1">
    <source>
        <dbReference type="ARBA" id="ARBA00009865"/>
    </source>
</evidence>
<keyword evidence="7" id="KW-1185">Reference proteome</keyword>
<dbReference type="RefSeq" id="WP_310408493.1">
    <property type="nucleotide sequence ID" value="NZ_JAVDYC010000001.1"/>
</dbReference>
<dbReference type="PANTHER" id="PTHR42812:SF12">
    <property type="entry name" value="BETA-XYLOSIDASE-RELATED"/>
    <property type="match status" value="1"/>
</dbReference>
<proteinExistence type="inferred from homology"/>
<sequence length="489" mass="53112">MSASVYRNPILDADWSDPDVIRVGDDFWMTASSFHRVPGLPVLHSRDLVGWTVAGHALDRMPHPVPLGGGVWAPAIRHHDGLFRIVYPDPDHGIFVVTAEDPRGPWSEPFCLKPGRGLIDPCPLWAADGSAYLVHAWAKSRSGVNNRLTGHRMRPDARELLDDGTVVVDGDTVDGCYGLEGPKIYQRDGEFWILAPAGGVPAGWQMAFRAKDFFGPYESRTVLAQGRTDVNGPHQGAWVTAPDASDWFVHFQDRGARGRVVHLQPMRWGDDGWPVLGADGEPVRTHAVPVPGLPHRAPATSDAFDGDRFGPQWTWQGNPEPSWHEMLRPGLRLFLHEDPGDLRRLPAILGQRLIAPSVVTTELRLSEDGSARAGITILGRGYAWLGLERTAEGSWLVCRGTEADAAGGVGGFDASAPPVPERDLAPPVRWHSDRVTLTVRIGPDTVCRFGDAEIPYPPVPGFWTGATVGLFAAGAGGHADFGPVRVESP</sequence>
<evidence type="ECO:0000256" key="4">
    <source>
        <dbReference type="RuleBase" id="RU361187"/>
    </source>
</evidence>
<reference evidence="6 7" key="1">
    <citation type="submission" date="2023-07" db="EMBL/GenBank/DDBJ databases">
        <title>Sequencing the genomes of 1000 actinobacteria strains.</title>
        <authorList>
            <person name="Klenk H.-P."/>
        </authorList>
    </citation>
    <scope>NUCLEOTIDE SEQUENCE [LARGE SCALE GENOMIC DNA]</scope>
    <source>
        <strain evidence="6 7">DSM 44711</strain>
    </source>
</reference>
<evidence type="ECO:0000259" key="5">
    <source>
        <dbReference type="Pfam" id="PF17851"/>
    </source>
</evidence>
<dbReference type="InterPro" id="IPR013320">
    <property type="entry name" value="ConA-like_dom_sf"/>
</dbReference>
<dbReference type="InterPro" id="IPR006710">
    <property type="entry name" value="Glyco_hydro_43"/>
</dbReference>
<dbReference type="SUPFAM" id="SSF49899">
    <property type="entry name" value="Concanavalin A-like lectins/glucanases"/>
    <property type="match status" value="1"/>
</dbReference>
<evidence type="ECO:0000313" key="7">
    <source>
        <dbReference type="Proteomes" id="UP001183629"/>
    </source>
</evidence>
<accession>A0AAE4CRI2</accession>
<evidence type="ECO:0000256" key="2">
    <source>
        <dbReference type="ARBA" id="ARBA00022801"/>
    </source>
</evidence>
<dbReference type="InterPro" id="IPR051795">
    <property type="entry name" value="Glycosyl_Hydrlase_43"/>
</dbReference>